<proteinExistence type="predicted"/>
<protein>
    <recommendedName>
        <fullName evidence="3">Transcriptional regulator</fullName>
    </recommendedName>
</protein>
<evidence type="ECO:0000313" key="2">
    <source>
        <dbReference type="Proteomes" id="UP000054893"/>
    </source>
</evidence>
<dbReference type="InterPro" id="IPR001387">
    <property type="entry name" value="Cro/C1-type_HTH"/>
</dbReference>
<evidence type="ECO:0000313" key="1">
    <source>
        <dbReference type="EMBL" id="SAL10749.1"/>
    </source>
</evidence>
<dbReference type="GO" id="GO:0003677">
    <property type="term" value="F:DNA binding"/>
    <property type="evidence" value="ECO:0007669"/>
    <property type="project" value="InterPro"/>
</dbReference>
<reference evidence="1 2" key="1">
    <citation type="submission" date="2016-01" db="EMBL/GenBank/DDBJ databases">
        <authorList>
            <person name="Oliw E.H."/>
        </authorList>
    </citation>
    <scope>NUCLEOTIDE SEQUENCE [LARGE SCALE GENOMIC DNA]</scope>
    <source>
        <strain evidence="1">LMG 22029</strain>
    </source>
</reference>
<dbReference type="OrthoDB" id="7365244at2"/>
<sequence length="148" mass="16574">MYNYTDGGLTNIVLANGYEEHDTEFGPGVSFHDLDGLIKAICLALASKRSPLSAEEFRYLRQALCLSQTSVGRLMGVTDQAVAKWEKKQVPLPKLAEFAMRAIYMEHAGGNQKVKDLVEALNVTERVLTIVMRETEKGWQHEEEESVT</sequence>
<dbReference type="InterPro" id="IPR010982">
    <property type="entry name" value="Lambda_DNA-bd_dom_sf"/>
</dbReference>
<dbReference type="Proteomes" id="UP000054893">
    <property type="component" value="Unassembled WGS sequence"/>
</dbReference>
<organism evidence="1 2">
    <name type="scientific">Caballeronia sordidicola</name>
    <name type="common">Burkholderia sordidicola</name>
    <dbReference type="NCBI Taxonomy" id="196367"/>
    <lineage>
        <taxon>Bacteria</taxon>
        <taxon>Pseudomonadati</taxon>
        <taxon>Pseudomonadota</taxon>
        <taxon>Betaproteobacteria</taxon>
        <taxon>Burkholderiales</taxon>
        <taxon>Burkholderiaceae</taxon>
        <taxon>Caballeronia</taxon>
    </lineage>
</organism>
<name>A0A158EUH2_CABSO</name>
<accession>A0A158EUH2</accession>
<gene>
    <name evidence="1" type="ORF">AWB64_00319</name>
</gene>
<dbReference type="EMBL" id="FCOC02000001">
    <property type="protein sequence ID" value="SAL10749.1"/>
    <property type="molecule type" value="Genomic_DNA"/>
</dbReference>
<dbReference type="AlphaFoldDB" id="A0A158EUH2"/>
<dbReference type="CDD" id="cd00093">
    <property type="entry name" value="HTH_XRE"/>
    <property type="match status" value="1"/>
</dbReference>
<evidence type="ECO:0008006" key="3">
    <source>
        <dbReference type="Google" id="ProtNLM"/>
    </source>
</evidence>
<dbReference type="SUPFAM" id="SSF47413">
    <property type="entry name" value="lambda repressor-like DNA-binding domains"/>
    <property type="match status" value="1"/>
</dbReference>
<dbReference type="RefSeq" id="WP_060816856.1">
    <property type="nucleotide sequence ID" value="NZ_FCOC02000001.1"/>
</dbReference>
<dbReference type="Gene3D" id="1.10.260.40">
    <property type="entry name" value="lambda repressor-like DNA-binding domains"/>
    <property type="match status" value="1"/>
</dbReference>